<dbReference type="InterPro" id="IPR000713">
    <property type="entry name" value="Mur_ligase_N"/>
</dbReference>
<dbReference type="AlphaFoldDB" id="A0A395JLG6"/>
<dbReference type="PANTHER" id="PTHR43024">
    <property type="entry name" value="UDP-N-ACETYLMURAMOYL-TRIPEPTIDE--D-ALANYL-D-ALANINE LIGASE"/>
    <property type="match status" value="1"/>
</dbReference>
<comment type="caution">
    <text evidence="15">The sequence shown here is derived from an EMBL/GenBank/DDBJ whole genome shotgun (WGS) entry which is preliminary data.</text>
</comment>
<dbReference type="SUPFAM" id="SSF63418">
    <property type="entry name" value="MurE/MurF N-terminal domain"/>
    <property type="match status" value="1"/>
</dbReference>
<keyword evidence="1 10" id="KW-0963">Cytoplasm</keyword>
<dbReference type="PANTHER" id="PTHR43024:SF1">
    <property type="entry name" value="UDP-N-ACETYLMURAMOYL-TRIPEPTIDE--D-ALANYL-D-ALANINE LIGASE"/>
    <property type="match status" value="1"/>
</dbReference>
<proteinExistence type="inferred from homology"/>
<dbReference type="SUPFAM" id="SSF53623">
    <property type="entry name" value="MurD-like peptide ligases, catalytic domain"/>
    <property type="match status" value="1"/>
</dbReference>
<evidence type="ECO:0000256" key="9">
    <source>
        <dbReference type="ARBA" id="ARBA00023316"/>
    </source>
</evidence>
<dbReference type="InParanoid" id="A0A395JLG6"/>
<evidence type="ECO:0000256" key="7">
    <source>
        <dbReference type="ARBA" id="ARBA00022984"/>
    </source>
</evidence>
<keyword evidence="3 10" id="KW-0132">Cell division</keyword>
<keyword evidence="16" id="KW-1185">Reference proteome</keyword>
<evidence type="ECO:0000256" key="2">
    <source>
        <dbReference type="ARBA" id="ARBA00022598"/>
    </source>
</evidence>
<evidence type="ECO:0000256" key="10">
    <source>
        <dbReference type="HAMAP-Rule" id="MF_02019"/>
    </source>
</evidence>
<comment type="subcellular location">
    <subcellularLocation>
        <location evidence="10 11">Cytoplasm</location>
    </subcellularLocation>
</comment>
<comment type="similarity">
    <text evidence="10">Belongs to the MurCDEF family. MurF subfamily.</text>
</comment>
<keyword evidence="9 10" id="KW-0961">Cell wall biogenesis/degradation</keyword>
<comment type="pathway">
    <text evidence="10 11">Cell wall biogenesis; peptidoglycan biosynthesis.</text>
</comment>
<evidence type="ECO:0000256" key="1">
    <source>
        <dbReference type="ARBA" id="ARBA00022490"/>
    </source>
</evidence>
<dbReference type="NCBIfam" id="TIGR01143">
    <property type="entry name" value="murF"/>
    <property type="match status" value="1"/>
</dbReference>
<evidence type="ECO:0000313" key="16">
    <source>
        <dbReference type="Proteomes" id="UP000253083"/>
    </source>
</evidence>
<evidence type="ECO:0000259" key="12">
    <source>
        <dbReference type="Pfam" id="PF01225"/>
    </source>
</evidence>
<dbReference type="Gene3D" id="3.40.1190.10">
    <property type="entry name" value="Mur-like, catalytic domain"/>
    <property type="match status" value="1"/>
</dbReference>
<keyword evidence="7 10" id="KW-0573">Peptidoglycan synthesis</keyword>
<dbReference type="GO" id="GO:0051301">
    <property type="term" value="P:cell division"/>
    <property type="evidence" value="ECO:0007669"/>
    <property type="project" value="UniProtKB-KW"/>
</dbReference>
<name>A0A395JLG6_9GAMM</name>
<dbReference type="Gene3D" id="3.90.190.20">
    <property type="entry name" value="Mur ligase, C-terminal domain"/>
    <property type="match status" value="1"/>
</dbReference>
<dbReference type="UniPathway" id="UPA00219"/>
<dbReference type="InterPro" id="IPR013221">
    <property type="entry name" value="Mur_ligase_cen"/>
</dbReference>
<evidence type="ECO:0000256" key="11">
    <source>
        <dbReference type="RuleBase" id="RU004136"/>
    </source>
</evidence>
<dbReference type="GO" id="GO:0005524">
    <property type="term" value="F:ATP binding"/>
    <property type="evidence" value="ECO:0007669"/>
    <property type="project" value="UniProtKB-UniRule"/>
</dbReference>
<dbReference type="RefSeq" id="WP_113954851.1">
    <property type="nucleotide sequence ID" value="NZ_QNRT01000003.1"/>
</dbReference>
<feature type="domain" description="Mur ligase N-terminal catalytic" evidence="12">
    <location>
        <begin position="22"/>
        <end position="90"/>
    </location>
</feature>
<dbReference type="EC" id="6.3.2.10" evidence="10 11"/>
<dbReference type="GO" id="GO:0047480">
    <property type="term" value="F:UDP-N-acetylmuramoyl-tripeptide-D-alanyl-D-alanine ligase activity"/>
    <property type="evidence" value="ECO:0007669"/>
    <property type="project" value="UniProtKB-UniRule"/>
</dbReference>
<evidence type="ECO:0000259" key="13">
    <source>
        <dbReference type="Pfam" id="PF02875"/>
    </source>
</evidence>
<dbReference type="FunCoup" id="A0A395JLG6">
    <property type="interactions" value="429"/>
</dbReference>
<dbReference type="GO" id="GO:0009252">
    <property type="term" value="P:peptidoglycan biosynthetic process"/>
    <property type="evidence" value="ECO:0007669"/>
    <property type="project" value="UniProtKB-UniRule"/>
</dbReference>
<dbReference type="Proteomes" id="UP000253083">
    <property type="component" value="Unassembled WGS sequence"/>
</dbReference>
<dbReference type="InterPro" id="IPR004101">
    <property type="entry name" value="Mur_ligase_C"/>
</dbReference>
<organism evidence="15 16">
    <name type="scientific">Arenicella xantha</name>
    <dbReference type="NCBI Taxonomy" id="644221"/>
    <lineage>
        <taxon>Bacteria</taxon>
        <taxon>Pseudomonadati</taxon>
        <taxon>Pseudomonadota</taxon>
        <taxon>Gammaproteobacteria</taxon>
        <taxon>Arenicellales</taxon>
        <taxon>Arenicellaceae</taxon>
        <taxon>Arenicella</taxon>
    </lineage>
</organism>
<dbReference type="EMBL" id="QNRT01000003">
    <property type="protein sequence ID" value="RBP49862.1"/>
    <property type="molecule type" value="Genomic_DNA"/>
</dbReference>
<dbReference type="GO" id="GO:0005737">
    <property type="term" value="C:cytoplasm"/>
    <property type="evidence" value="ECO:0007669"/>
    <property type="project" value="UniProtKB-SubCell"/>
</dbReference>
<dbReference type="InterPro" id="IPR005863">
    <property type="entry name" value="UDP-N-AcMur_synth"/>
</dbReference>
<reference evidence="15 16" key="1">
    <citation type="submission" date="2018-06" db="EMBL/GenBank/DDBJ databases">
        <title>Genomic Encyclopedia of Type Strains, Phase IV (KMG-IV): sequencing the most valuable type-strain genomes for metagenomic binning, comparative biology and taxonomic classification.</title>
        <authorList>
            <person name="Goeker M."/>
        </authorList>
    </citation>
    <scope>NUCLEOTIDE SEQUENCE [LARGE SCALE GENOMIC DNA]</scope>
    <source>
        <strain evidence="15 16">DSM 24032</strain>
    </source>
</reference>
<dbReference type="InterPro" id="IPR036565">
    <property type="entry name" value="Mur-like_cat_sf"/>
</dbReference>
<dbReference type="Pfam" id="PF01225">
    <property type="entry name" value="Mur_ligase"/>
    <property type="match status" value="1"/>
</dbReference>
<dbReference type="OrthoDB" id="9801978at2"/>
<dbReference type="InterPro" id="IPR035911">
    <property type="entry name" value="MurE/MurF_N"/>
</dbReference>
<dbReference type="Gene3D" id="3.40.1390.10">
    <property type="entry name" value="MurE/MurF, N-terminal domain"/>
    <property type="match status" value="1"/>
</dbReference>
<protein>
    <recommendedName>
        <fullName evidence="10 11">UDP-N-acetylmuramoyl-tripeptide--D-alanyl-D-alanine ligase</fullName>
        <ecNumber evidence="10 11">6.3.2.10</ecNumber>
    </recommendedName>
    <alternativeName>
        <fullName evidence="10">D-alanyl-D-alanine-adding enzyme</fullName>
    </alternativeName>
</protein>
<evidence type="ECO:0000256" key="4">
    <source>
        <dbReference type="ARBA" id="ARBA00022741"/>
    </source>
</evidence>
<dbReference type="InterPro" id="IPR051046">
    <property type="entry name" value="MurCDEF_CellWall_CoF430Synth"/>
</dbReference>
<keyword evidence="5 10" id="KW-0067">ATP-binding</keyword>
<evidence type="ECO:0000256" key="8">
    <source>
        <dbReference type="ARBA" id="ARBA00023306"/>
    </source>
</evidence>
<keyword evidence="4 10" id="KW-0547">Nucleotide-binding</keyword>
<comment type="function">
    <text evidence="10 11">Involved in cell wall formation. Catalyzes the final step in the synthesis of UDP-N-acetylmuramoyl-pentapeptide, the precursor of murein.</text>
</comment>
<feature type="domain" description="Mur ligase central" evidence="14">
    <location>
        <begin position="103"/>
        <end position="289"/>
    </location>
</feature>
<sequence length="459" mass="48471">MIQLSQACQVVDGVLRGADVLFHNVSINTRDVCEGRLFVALKGEQFDAHDYVAQAATAGAVALLVEQDVSSVLPVVKVDSTHQALKDLAAWWRTQLVLPVIGITGSVGKTTVKEMAGAIFSQLGQGVVTHGNLNNEIGVPLTLMRLSENDRFAIVEMGMNHAGEIQRLTQVAQPTIALITNAGEAHLEHLGSVAAVAKAKGEIFAGLTPDGTAVINADDAFASEWQQSTAGRRVVSFGLTNAADITATYRQHRGALEIQISTPDATFEIRLKALGEHSVRNALAATALAIAANVPIDYIQRGLAEYRSPAGRLQVSQIGENTLIDDTYNANPTSMAAAVEVLAGFAQSTLIVGDMAELGEHAESAHRQLGVLARANGIDKVLACGRYAELVVNEFGADGHCFVTQAELIEFVLSAPLSGAILVKGSRSAAMENVVRALGQYFDGSQTSNNTKKHGEGAC</sequence>
<feature type="domain" description="Mur ligase C-terminal" evidence="13">
    <location>
        <begin position="311"/>
        <end position="427"/>
    </location>
</feature>
<gene>
    <name evidence="10" type="primary">murF</name>
    <name evidence="15" type="ORF">DFR28_103294</name>
</gene>
<evidence type="ECO:0000256" key="5">
    <source>
        <dbReference type="ARBA" id="ARBA00022840"/>
    </source>
</evidence>
<evidence type="ECO:0000256" key="6">
    <source>
        <dbReference type="ARBA" id="ARBA00022960"/>
    </source>
</evidence>
<dbReference type="GO" id="GO:0071555">
    <property type="term" value="P:cell wall organization"/>
    <property type="evidence" value="ECO:0007669"/>
    <property type="project" value="UniProtKB-KW"/>
</dbReference>
<evidence type="ECO:0000313" key="15">
    <source>
        <dbReference type="EMBL" id="RBP49862.1"/>
    </source>
</evidence>
<dbReference type="SUPFAM" id="SSF53244">
    <property type="entry name" value="MurD-like peptide ligases, peptide-binding domain"/>
    <property type="match status" value="1"/>
</dbReference>
<comment type="catalytic activity">
    <reaction evidence="10 11">
        <text>D-alanyl-D-alanine + UDP-N-acetyl-alpha-D-muramoyl-L-alanyl-gamma-D-glutamyl-meso-2,6-diaminopimelate + ATP = UDP-N-acetyl-alpha-D-muramoyl-L-alanyl-gamma-D-glutamyl-meso-2,6-diaminopimeloyl-D-alanyl-D-alanine + ADP + phosphate + H(+)</text>
        <dbReference type="Rhea" id="RHEA:28374"/>
        <dbReference type="ChEBI" id="CHEBI:15378"/>
        <dbReference type="ChEBI" id="CHEBI:30616"/>
        <dbReference type="ChEBI" id="CHEBI:43474"/>
        <dbReference type="ChEBI" id="CHEBI:57822"/>
        <dbReference type="ChEBI" id="CHEBI:61386"/>
        <dbReference type="ChEBI" id="CHEBI:83905"/>
        <dbReference type="ChEBI" id="CHEBI:456216"/>
        <dbReference type="EC" id="6.3.2.10"/>
    </reaction>
</comment>
<evidence type="ECO:0000256" key="3">
    <source>
        <dbReference type="ARBA" id="ARBA00022618"/>
    </source>
</evidence>
<dbReference type="GO" id="GO:0008766">
    <property type="term" value="F:UDP-N-acetylmuramoylalanyl-D-glutamyl-2,6-diaminopimelate-D-alanyl-D-alanine ligase activity"/>
    <property type="evidence" value="ECO:0007669"/>
    <property type="project" value="RHEA"/>
</dbReference>
<dbReference type="GO" id="GO:0008360">
    <property type="term" value="P:regulation of cell shape"/>
    <property type="evidence" value="ECO:0007669"/>
    <property type="project" value="UniProtKB-KW"/>
</dbReference>
<dbReference type="Pfam" id="PF02875">
    <property type="entry name" value="Mur_ligase_C"/>
    <property type="match status" value="1"/>
</dbReference>
<accession>A0A395JLG6</accession>
<dbReference type="Pfam" id="PF08245">
    <property type="entry name" value="Mur_ligase_M"/>
    <property type="match status" value="1"/>
</dbReference>
<keyword evidence="6 10" id="KW-0133">Cell shape</keyword>
<feature type="binding site" evidence="10">
    <location>
        <begin position="105"/>
        <end position="111"/>
    </location>
    <ligand>
        <name>ATP</name>
        <dbReference type="ChEBI" id="CHEBI:30616"/>
    </ligand>
</feature>
<evidence type="ECO:0000259" key="14">
    <source>
        <dbReference type="Pfam" id="PF08245"/>
    </source>
</evidence>
<keyword evidence="2 10" id="KW-0436">Ligase</keyword>
<dbReference type="InterPro" id="IPR036615">
    <property type="entry name" value="Mur_ligase_C_dom_sf"/>
</dbReference>
<keyword evidence="8 10" id="KW-0131">Cell cycle</keyword>
<dbReference type="HAMAP" id="MF_02019">
    <property type="entry name" value="MurF"/>
    <property type="match status" value="1"/>
</dbReference>